<sequence>MNRLEVFIKTSLGTENNINCFLLHAMRFYDKQQAVAHQLRFDFNNQSSGSVMIKFQSFFFDNVLSNLRVVSYSAYSIFNENSFLILIICFKFYLVDSASETCRGNLFNT</sequence>
<name>A0A1J1HVH8_9DIPT</name>
<dbReference type="EMBL" id="CVRI01000017">
    <property type="protein sequence ID" value="CRK90161.1"/>
    <property type="molecule type" value="Genomic_DNA"/>
</dbReference>
<dbReference type="AlphaFoldDB" id="A0A1J1HVH8"/>
<gene>
    <name evidence="1" type="ORF">CLUMA_CG003876</name>
</gene>
<proteinExistence type="predicted"/>
<reference evidence="1 2" key="1">
    <citation type="submission" date="2015-04" db="EMBL/GenBank/DDBJ databases">
        <authorList>
            <person name="Syromyatnikov M.Y."/>
            <person name="Popov V.N."/>
        </authorList>
    </citation>
    <scope>NUCLEOTIDE SEQUENCE [LARGE SCALE GENOMIC DNA]</scope>
</reference>
<dbReference type="Proteomes" id="UP000183832">
    <property type="component" value="Unassembled WGS sequence"/>
</dbReference>
<keyword evidence="2" id="KW-1185">Reference proteome</keyword>
<evidence type="ECO:0000313" key="1">
    <source>
        <dbReference type="EMBL" id="CRK90161.1"/>
    </source>
</evidence>
<evidence type="ECO:0000313" key="2">
    <source>
        <dbReference type="Proteomes" id="UP000183832"/>
    </source>
</evidence>
<accession>A0A1J1HVH8</accession>
<protein>
    <submittedName>
        <fullName evidence="1">CLUMA_CG003876, isoform A</fullName>
    </submittedName>
</protein>
<organism evidence="1 2">
    <name type="scientific">Clunio marinus</name>
    <dbReference type="NCBI Taxonomy" id="568069"/>
    <lineage>
        <taxon>Eukaryota</taxon>
        <taxon>Metazoa</taxon>
        <taxon>Ecdysozoa</taxon>
        <taxon>Arthropoda</taxon>
        <taxon>Hexapoda</taxon>
        <taxon>Insecta</taxon>
        <taxon>Pterygota</taxon>
        <taxon>Neoptera</taxon>
        <taxon>Endopterygota</taxon>
        <taxon>Diptera</taxon>
        <taxon>Nematocera</taxon>
        <taxon>Chironomoidea</taxon>
        <taxon>Chironomidae</taxon>
        <taxon>Clunio</taxon>
    </lineage>
</organism>